<protein>
    <recommendedName>
        <fullName evidence="1">TPM domain-containing protein</fullName>
    </recommendedName>
</protein>
<evidence type="ECO:0000259" key="1">
    <source>
        <dbReference type="Pfam" id="PF04536"/>
    </source>
</evidence>
<proteinExistence type="predicted"/>
<dbReference type="PANTHER" id="PTHR30373">
    <property type="entry name" value="UPF0603 PROTEIN YGCG"/>
    <property type="match status" value="1"/>
</dbReference>
<dbReference type="Gene3D" id="3.10.310.50">
    <property type="match status" value="1"/>
</dbReference>
<dbReference type="Proteomes" id="UP000633278">
    <property type="component" value="Unassembled WGS sequence"/>
</dbReference>
<keyword evidence="3" id="KW-1185">Reference proteome</keyword>
<reference evidence="2" key="1">
    <citation type="journal article" date="2014" name="Int. J. Syst. Evol. Microbiol.">
        <title>Complete genome sequence of Corynebacterium casei LMG S-19264T (=DSM 44701T), isolated from a smear-ripened cheese.</title>
        <authorList>
            <consortium name="US DOE Joint Genome Institute (JGI-PGF)"/>
            <person name="Walter F."/>
            <person name="Albersmeier A."/>
            <person name="Kalinowski J."/>
            <person name="Ruckert C."/>
        </authorList>
    </citation>
    <scope>NUCLEOTIDE SEQUENCE</scope>
    <source>
        <strain evidence="2">CGMCC 1.15763</strain>
    </source>
</reference>
<name>A0A917HVV3_9FLAO</name>
<reference evidence="2" key="2">
    <citation type="submission" date="2020-09" db="EMBL/GenBank/DDBJ databases">
        <authorList>
            <person name="Sun Q."/>
            <person name="Zhou Y."/>
        </authorList>
    </citation>
    <scope>NUCLEOTIDE SEQUENCE</scope>
    <source>
        <strain evidence="2">CGMCC 1.15763</strain>
    </source>
</reference>
<gene>
    <name evidence="2" type="ORF">GCM10011416_04520</name>
</gene>
<sequence>MSNSISILSKEEELEVVAAIKTAEANTSGEIRVHIEKSTTLKHYDRALELFEQLEMFKTEQRNGVLIYVATEDRQFVICGDQGIDAVVSDDFWDTTRDEIATHFKQGHFKEGLVAGILHAGHQLKQFFPWQKDDTNELSNELSKG</sequence>
<evidence type="ECO:0000313" key="3">
    <source>
        <dbReference type="Proteomes" id="UP000633278"/>
    </source>
</evidence>
<dbReference type="EMBL" id="BMJW01000001">
    <property type="protein sequence ID" value="GGG91070.1"/>
    <property type="molecule type" value="Genomic_DNA"/>
</dbReference>
<dbReference type="PANTHER" id="PTHR30373:SF8">
    <property type="entry name" value="BLL7265 PROTEIN"/>
    <property type="match status" value="1"/>
</dbReference>
<feature type="domain" description="TPM" evidence="1">
    <location>
        <begin position="6"/>
        <end position="119"/>
    </location>
</feature>
<organism evidence="2 3">
    <name type="scientific">Polaribacter pacificus</name>
    <dbReference type="NCBI Taxonomy" id="1775173"/>
    <lineage>
        <taxon>Bacteria</taxon>
        <taxon>Pseudomonadati</taxon>
        <taxon>Bacteroidota</taxon>
        <taxon>Flavobacteriia</taxon>
        <taxon>Flavobacteriales</taxon>
        <taxon>Flavobacteriaceae</taxon>
    </lineage>
</organism>
<evidence type="ECO:0000313" key="2">
    <source>
        <dbReference type="EMBL" id="GGG91070.1"/>
    </source>
</evidence>
<dbReference type="RefSeq" id="WP_188597646.1">
    <property type="nucleotide sequence ID" value="NZ_BMJW01000001.1"/>
</dbReference>
<accession>A0A917HVV3</accession>
<comment type="caution">
    <text evidence="2">The sequence shown here is derived from an EMBL/GenBank/DDBJ whole genome shotgun (WGS) entry which is preliminary data.</text>
</comment>
<dbReference type="Pfam" id="PF04536">
    <property type="entry name" value="TPM_phosphatase"/>
    <property type="match status" value="1"/>
</dbReference>
<dbReference type="AlphaFoldDB" id="A0A917HVV3"/>
<dbReference type="InterPro" id="IPR007621">
    <property type="entry name" value="TPM_dom"/>
</dbReference>